<comment type="similarity">
    <text evidence="1">Belongs to the complex I NDUFA12 subunit family.</text>
</comment>
<sequence>MQIKHPSPLRLAWYRWKAMSLPWRKRRFVGYDFNGNTFWIFRDPGGYVPVDTWRRIVQAPNGSHLSELKVPPVWHQWLRHVRPDPPTIDEQIADISRQQNMAQLSQLANTRWAAKPRVADMTESERRLLEEARKVLGSSQPTHAHPEAQVTSNAMAQPNESKRQAATPPSPTISTSHTSPANPITTATPTPVPPSELKRVKGTLPAGMADPWANAKNPGENWQPESWVPPTVTRR</sequence>
<dbReference type="GO" id="GO:0032981">
    <property type="term" value="P:mitochondrial respiratory chain complex I assembly"/>
    <property type="evidence" value="ECO:0007669"/>
    <property type="project" value="TreeGrafter"/>
</dbReference>
<reference evidence="3 4" key="1">
    <citation type="journal article" date="2013" name="Fungal Biol.">
        <title>Analysis of microsatellite markers in the genome of the plant pathogen Ceratocystis fimbriata.</title>
        <authorList>
            <person name="Simpson M.C."/>
            <person name="Wilken P.M."/>
            <person name="Coetzee M.P."/>
            <person name="Wingfield M.J."/>
            <person name="Wingfield B.D."/>
        </authorList>
    </citation>
    <scope>NUCLEOTIDE SEQUENCE [LARGE SCALE GENOMIC DNA]</scope>
    <source>
        <strain evidence="3 4">CBS 114723</strain>
    </source>
</reference>
<keyword evidence="4" id="KW-1185">Reference proteome</keyword>
<gene>
    <name evidence="3" type="primary">N7BML</name>
    <name evidence="3" type="ORF">CFIMG_005113RA</name>
</gene>
<dbReference type="EMBL" id="APWK03000043">
    <property type="protein sequence ID" value="PHH53482.1"/>
    <property type="molecule type" value="Genomic_DNA"/>
</dbReference>
<dbReference type="GO" id="GO:0045271">
    <property type="term" value="C:respiratory chain complex I"/>
    <property type="evidence" value="ECO:0007669"/>
    <property type="project" value="InterPro"/>
</dbReference>
<evidence type="ECO:0000313" key="3">
    <source>
        <dbReference type="EMBL" id="PHH53482.1"/>
    </source>
</evidence>
<dbReference type="Pfam" id="PF05071">
    <property type="entry name" value="NDUFA12"/>
    <property type="match status" value="1"/>
</dbReference>
<keyword evidence="3" id="KW-0830">Ubiquinone</keyword>
<feature type="compositionally biased region" description="Polar residues" evidence="2">
    <location>
        <begin position="149"/>
        <end position="159"/>
    </location>
</feature>
<evidence type="ECO:0000256" key="2">
    <source>
        <dbReference type="SAM" id="MobiDB-lite"/>
    </source>
</evidence>
<proteinExistence type="inferred from homology"/>
<dbReference type="OrthoDB" id="10255576at2759"/>
<dbReference type="PANTHER" id="PTHR32470">
    <property type="entry name" value="ADH DEHYDROGENASE [UBIQUINONE] 1 ALPHA SUBCOMPLEX ASSEMBLY FACTOR 2"/>
    <property type="match status" value="1"/>
</dbReference>
<accession>A0A2C5X6N8</accession>
<feature type="compositionally biased region" description="Low complexity" evidence="2">
    <location>
        <begin position="172"/>
        <end position="189"/>
    </location>
</feature>
<organism evidence="3 4">
    <name type="scientific">Ceratocystis fimbriata CBS 114723</name>
    <dbReference type="NCBI Taxonomy" id="1035309"/>
    <lineage>
        <taxon>Eukaryota</taxon>
        <taxon>Fungi</taxon>
        <taxon>Dikarya</taxon>
        <taxon>Ascomycota</taxon>
        <taxon>Pezizomycotina</taxon>
        <taxon>Sordariomycetes</taxon>
        <taxon>Hypocreomycetidae</taxon>
        <taxon>Microascales</taxon>
        <taxon>Ceratocystidaceae</taxon>
        <taxon>Ceratocystis</taxon>
    </lineage>
</organism>
<feature type="region of interest" description="Disordered" evidence="2">
    <location>
        <begin position="135"/>
        <end position="235"/>
    </location>
</feature>
<reference evidence="3 4" key="2">
    <citation type="journal article" date="2013" name="IMA Fungus">
        <title>IMA Genome-F 1: Ceratocystis fimbriata: Draft nuclear genome sequence for the plant pathogen, Ceratocystis fimbriata.</title>
        <authorList>
            <person name="Wilken P.M."/>
            <person name="Steenkamp E.T."/>
            <person name="Wingfield M.J."/>
            <person name="de Beer Z.W."/>
            <person name="Wingfield B.D."/>
        </authorList>
    </citation>
    <scope>NUCLEOTIDE SEQUENCE [LARGE SCALE GENOMIC DNA]</scope>
    <source>
        <strain evidence="3 4">CBS 114723</strain>
    </source>
</reference>
<name>A0A2C5X6N8_9PEZI</name>
<dbReference type="AlphaFoldDB" id="A0A2C5X6N8"/>
<dbReference type="STRING" id="1035309.A0A2C5X6N8"/>
<evidence type="ECO:0000313" key="4">
    <source>
        <dbReference type="Proteomes" id="UP000222788"/>
    </source>
</evidence>
<dbReference type="GO" id="GO:0005739">
    <property type="term" value="C:mitochondrion"/>
    <property type="evidence" value="ECO:0007669"/>
    <property type="project" value="TreeGrafter"/>
</dbReference>
<dbReference type="Proteomes" id="UP000222788">
    <property type="component" value="Unassembled WGS sequence"/>
</dbReference>
<evidence type="ECO:0000256" key="1">
    <source>
        <dbReference type="ARBA" id="ARBA00007355"/>
    </source>
</evidence>
<protein>
    <submittedName>
        <fullName evidence="3">NADH-ubiquinone oxidoreductase assembly factor N7BML</fullName>
    </submittedName>
</protein>
<dbReference type="InterPro" id="IPR007763">
    <property type="entry name" value="NDUFA12"/>
</dbReference>
<dbReference type="PANTHER" id="PTHR32470:SF2">
    <property type="entry name" value="NADH DEHYDROGENASE [UBIQUINONE] 1 ALPHA SUBCOMPLEX ASSEMBLY FACTOR 2"/>
    <property type="match status" value="1"/>
</dbReference>
<comment type="caution">
    <text evidence="3">The sequence shown here is derived from an EMBL/GenBank/DDBJ whole genome shotgun (WGS) entry which is preliminary data.</text>
</comment>
<dbReference type="InterPro" id="IPR052618">
    <property type="entry name" value="ComplexI_NDUFA12"/>
</dbReference>